<organism evidence="2 3">
    <name type="scientific">Cymbomonas tetramitiformis</name>
    <dbReference type="NCBI Taxonomy" id="36881"/>
    <lineage>
        <taxon>Eukaryota</taxon>
        <taxon>Viridiplantae</taxon>
        <taxon>Chlorophyta</taxon>
        <taxon>Pyramimonadophyceae</taxon>
        <taxon>Pyramimonadales</taxon>
        <taxon>Pyramimonadaceae</taxon>
        <taxon>Cymbomonas</taxon>
    </lineage>
</organism>
<feature type="region of interest" description="Disordered" evidence="1">
    <location>
        <begin position="381"/>
        <end position="405"/>
    </location>
</feature>
<proteinExistence type="predicted"/>
<feature type="region of interest" description="Disordered" evidence="1">
    <location>
        <begin position="265"/>
        <end position="288"/>
    </location>
</feature>
<dbReference type="EMBL" id="LGRX02010334">
    <property type="protein sequence ID" value="KAK3270537.1"/>
    <property type="molecule type" value="Genomic_DNA"/>
</dbReference>
<comment type="caution">
    <text evidence="2">The sequence shown here is derived from an EMBL/GenBank/DDBJ whole genome shotgun (WGS) entry which is preliminary data.</text>
</comment>
<feature type="region of interest" description="Disordered" evidence="1">
    <location>
        <begin position="1"/>
        <end position="82"/>
    </location>
</feature>
<protein>
    <submittedName>
        <fullName evidence="2">Uncharacterized protein</fullName>
    </submittedName>
</protein>
<evidence type="ECO:0000313" key="2">
    <source>
        <dbReference type="EMBL" id="KAK3270537.1"/>
    </source>
</evidence>
<evidence type="ECO:0000313" key="3">
    <source>
        <dbReference type="Proteomes" id="UP001190700"/>
    </source>
</evidence>
<gene>
    <name evidence="2" type="ORF">CYMTET_21069</name>
</gene>
<reference evidence="2 3" key="1">
    <citation type="journal article" date="2015" name="Genome Biol. Evol.">
        <title>Comparative Genomics of a Bacterivorous Green Alga Reveals Evolutionary Causalities and Consequences of Phago-Mixotrophic Mode of Nutrition.</title>
        <authorList>
            <person name="Burns J.A."/>
            <person name="Paasch A."/>
            <person name="Narechania A."/>
            <person name="Kim E."/>
        </authorList>
    </citation>
    <scope>NUCLEOTIDE SEQUENCE [LARGE SCALE GENOMIC DNA]</scope>
    <source>
        <strain evidence="2 3">PLY_AMNH</strain>
    </source>
</reference>
<sequence length="444" mass="47796">MESSSKDIARSQWRSHQRKQAGRGGANKGSQSGRGSGAGKPRRHAGSSELESNNFRYEQDEDNEDLPPGMPVRQSNGGDLEELLKEAAMQATGRFPRRSAFESEEAVAAEFLSAQRATDQSNPLAFDVASLAKSLEALPLHELLGLEMELVPVELRGGTESALQCDLEELIVGNQSDIRLPSPSISDHATRANTSPLSQAGCEKTENTELSRTAAVEEAVQAEASGETVAGPAAATCDPHERIEDPSADGCDAELDALLDAGAAHTPSIPQRGDTETGASEKVQTQSGRANELDALLGLDTAVVTPLPSSTDAVKLEVGHKCAPAVSDGGATMSPVKSKDEGKRTLIRIPLGRKAKTSRTRTLDEVAEGWTTWTWTKKTSQEMRTSHRRKGAGLTQRSSRTKYEEDKELSTAFLARRKDMEETHLKHHADIYLRQKSLSLAAPL</sequence>
<accession>A0AAE0G327</accession>
<feature type="compositionally biased region" description="Gly residues" evidence="1">
    <location>
        <begin position="22"/>
        <end position="38"/>
    </location>
</feature>
<name>A0AAE0G327_9CHLO</name>
<dbReference type="AlphaFoldDB" id="A0AAE0G327"/>
<evidence type="ECO:0000256" key="1">
    <source>
        <dbReference type="SAM" id="MobiDB-lite"/>
    </source>
</evidence>
<dbReference type="Proteomes" id="UP001190700">
    <property type="component" value="Unassembled WGS sequence"/>
</dbReference>
<keyword evidence="3" id="KW-1185">Reference proteome</keyword>